<keyword evidence="3" id="KW-1185">Reference proteome</keyword>
<reference evidence="2 3" key="1">
    <citation type="submission" date="2017-10" db="EMBL/GenBank/DDBJ databases">
        <title>Draft genome of Longimonas halophila.</title>
        <authorList>
            <person name="Goh K.M."/>
            <person name="Shamsir M.S."/>
            <person name="Lim S.W."/>
        </authorList>
    </citation>
    <scope>NUCLEOTIDE SEQUENCE [LARGE SCALE GENOMIC DNA]</scope>
    <source>
        <strain evidence="2 3">KCTC 42399</strain>
    </source>
</reference>
<accession>A0A2H3NIS0</accession>
<protein>
    <submittedName>
        <fullName evidence="2">Uncharacterized protein</fullName>
    </submittedName>
</protein>
<keyword evidence="1" id="KW-1133">Transmembrane helix</keyword>
<sequence length="96" mass="10150">MTDTSNDAVRDDTPISIVDLLLIGFGLFLIYMSYGSYVEGNALGAASDAFLGLAGVLMGVRNPIQHSLQRPLPTLNTIAIISAVTGIVLFGATFFQ</sequence>
<proteinExistence type="predicted"/>
<dbReference type="AlphaFoldDB" id="A0A2H3NIS0"/>
<gene>
    <name evidence="2" type="ORF">CRI93_12850</name>
</gene>
<comment type="caution">
    <text evidence="2">The sequence shown here is derived from an EMBL/GenBank/DDBJ whole genome shotgun (WGS) entry which is preliminary data.</text>
</comment>
<keyword evidence="1" id="KW-0472">Membrane</keyword>
<dbReference type="EMBL" id="PDEP01000014">
    <property type="protein sequence ID" value="PEN05400.1"/>
    <property type="molecule type" value="Genomic_DNA"/>
</dbReference>
<name>A0A2H3NIS0_9BACT</name>
<dbReference type="RefSeq" id="WP_098063049.1">
    <property type="nucleotide sequence ID" value="NZ_PDEP01000014.1"/>
</dbReference>
<evidence type="ECO:0000313" key="2">
    <source>
        <dbReference type="EMBL" id="PEN05400.1"/>
    </source>
</evidence>
<organism evidence="2 3">
    <name type="scientific">Longimonas halophila</name>
    <dbReference type="NCBI Taxonomy" id="1469170"/>
    <lineage>
        <taxon>Bacteria</taxon>
        <taxon>Pseudomonadati</taxon>
        <taxon>Rhodothermota</taxon>
        <taxon>Rhodothermia</taxon>
        <taxon>Rhodothermales</taxon>
        <taxon>Salisaetaceae</taxon>
        <taxon>Longimonas</taxon>
    </lineage>
</organism>
<feature type="transmembrane region" description="Helical" evidence="1">
    <location>
        <begin position="40"/>
        <end position="60"/>
    </location>
</feature>
<keyword evidence="1" id="KW-0812">Transmembrane</keyword>
<feature type="transmembrane region" description="Helical" evidence="1">
    <location>
        <begin position="15"/>
        <end position="34"/>
    </location>
</feature>
<feature type="transmembrane region" description="Helical" evidence="1">
    <location>
        <begin position="72"/>
        <end position="95"/>
    </location>
</feature>
<evidence type="ECO:0000256" key="1">
    <source>
        <dbReference type="SAM" id="Phobius"/>
    </source>
</evidence>
<dbReference type="Proteomes" id="UP000221024">
    <property type="component" value="Unassembled WGS sequence"/>
</dbReference>
<evidence type="ECO:0000313" key="3">
    <source>
        <dbReference type="Proteomes" id="UP000221024"/>
    </source>
</evidence>